<dbReference type="SMART" id="SM00195">
    <property type="entry name" value="DSPc"/>
    <property type="match status" value="1"/>
</dbReference>
<evidence type="ECO:0000256" key="4">
    <source>
        <dbReference type="ARBA" id="ARBA00047761"/>
    </source>
</evidence>
<dbReference type="GO" id="GO:0033549">
    <property type="term" value="F:MAP kinase phosphatase activity"/>
    <property type="evidence" value="ECO:0007669"/>
    <property type="project" value="TreeGrafter"/>
</dbReference>
<dbReference type="PANTHER" id="PTHR45682:SF5">
    <property type="entry name" value="DUAL SPECIFICITY PROTEIN PHOSPHATASE"/>
    <property type="match status" value="1"/>
</dbReference>
<evidence type="ECO:0000259" key="8">
    <source>
        <dbReference type="PROSITE" id="PS50054"/>
    </source>
</evidence>
<dbReference type="GO" id="GO:0008138">
    <property type="term" value="F:protein tyrosine/serine/threonine phosphatase activity"/>
    <property type="evidence" value="ECO:0007669"/>
    <property type="project" value="UniProtKB-UniRule"/>
</dbReference>
<dbReference type="InterPro" id="IPR020405">
    <property type="entry name" value="Atypical_DUSP_subfamA"/>
</dbReference>
<keyword evidence="3 7" id="KW-0904">Protein phosphatase</keyword>
<comment type="catalytic activity">
    <reaction evidence="4 7">
        <text>O-phospho-L-seryl-[protein] + H2O = L-seryl-[protein] + phosphate</text>
        <dbReference type="Rhea" id="RHEA:20629"/>
        <dbReference type="Rhea" id="RHEA-COMP:9863"/>
        <dbReference type="Rhea" id="RHEA-COMP:11604"/>
        <dbReference type="ChEBI" id="CHEBI:15377"/>
        <dbReference type="ChEBI" id="CHEBI:29999"/>
        <dbReference type="ChEBI" id="CHEBI:43474"/>
        <dbReference type="ChEBI" id="CHEBI:83421"/>
        <dbReference type="EC" id="3.1.3.16"/>
    </reaction>
</comment>
<dbReference type="GO" id="GO:0004725">
    <property type="term" value="F:protein tyrosine phosphatase activity"/>
    <property type="evidence" value="ECO:0007669"/>
    <property type="project" value="UniProtKB-EC"/>
</dbReference>
<evidence type="ECO:0000256" key="1">
    <source>
        <dbReference type="ARBA" id="ARBA00008601"/>
    </source>
</evidence>
<proteinExistence type="inferred from homology"/>
<dbReference type="CDD" id="cd14515">
    <property type="entry name" value="DUSP3-like"/>
    <property type="match status" value="1"/>
</dbReference>
<reference evidence="10" key="1">
    <citation type="submission" date="2015-11" db="EMBL/GenBank/DDBJ databases">
        <title>De novo transcriptome assembly of four potential Pierce s Disease insect vectors from Arizona vineyards.</title>
        <authorList>
            <person name="Tassone E.E."/>
        </authorList>
    </citation>
    <scope>NUCLEOTIDE SEQUENCE</scope>
</reference>
<feature type="active site" description="Phosphocysteine intermediate" evidence="6">
    <location>
        <position position="151"/>
    </location>
</feature>
<dbReference type="InterPro" id="IPR000387">
    <property type="entry name" value="Tyr_Pase_dom"/>
</dbReference>
<dbReference type="InterPro" id="IPR029021">
    <property type="entry name" value="Prot-tyrosine_phosphatase-like"/>
</dbReference>
<comment type="function">
    <text evidence="7">Dual specificity phosphatase able to dephosphorylate phosphotyrosine, phosphoserine and phosphothreonine residues, with a preference for phosphotyrosine as a substrate.</text>
</comment>
<evidence type="ECO:0000256" key="6">
    <source>
        <dbReference type="PIRSR" id="PIRSR620405-1"/>
    </source>
</evidence>
<dbReference type="EMBL" id="GECZ01001618">
    <property type="protein sequence ID" value="JAS68151.1"/>
    <property type="molecule type" value="Transcribed_RNA"/>
</dbReference>
<dbReference type="Pfam" id="PF00782">
    <property type="entry name" value="DSPc"/>
    <property type="match status" value="1"/>
</dbReference>
<feature type="domain" description="Tyrosine specific protein phosphatases" evidence="9">
    <location>
        <begin position="128"/>
        <end position="185"/>
    </location>
</feature>
<dbReference type="InterPro" id="IPR020422">
    <property type="entry name" value="TYR_PHOSPHATASE_DUAL_dom"/>
</dbReference>
<dbReference type="EC" id="3.1.3.16" evidence="7"/>
<evidence type="ECO:0000256" key="3">
    <source>
        <dbReference type="ARBA" id="ARBA00022912"/>
    </source>
</evidence>
<sequence>MILGVSVTDNMMRMTRREEELAARELAHVLNNTRTIYNPLPGYDKNVFHERYQIGLDCDEVYPNIYIGDASSAKNKQYLMKLGISHVVNTAEGKLLGQVDTDQDFYRNTTIQYLGFSIMDLPVANIGQYFTEVADFMEKAIKGGGKVLVHCLMGMSRSSTCVLAYLMIKEGMTAAEAIKQVRQHRDIRPNDGFLLQLAQLDYKLQAQRLGYTQ</sequence>
<keyword evidence="2 7" id="KW-0378">Hydrolase</keyword>
<dbReference type="Gene3D" id="3.90.190.10">
    <property type="entry name" value="Protein tyrosine phosphatase superfamily"/>
    <property type="match status" value="1"/>
</dbReference>
<feature type="domain" description="Tyrosine-protein phosphatase" evidence="8">
    <location>
        <begin position="57"/>
        <end position="206"/>
    </location>
</feature>
<protein>
    <recommendedName>
        <fullName evidence="7">Dual specificity protein phosphatase</fullName>
        <ecNumber evidence="7">3.1.3.16</ecNumber>
        <ecNumber evidence="7">3.1.3.48</ecNumber>
    </recommendedName>
</protein>
<dbReference type="InterPro" id="IPR000340">
    <property type="entry name" value="Dual-sp_phosphatase_cat-dom"/>
</dbReference>
<evidence type="ECO:0000256" key="7">
    <source>
        <dbReference type="RuleBase" id="RU366038"/>
    </source>
</evidence>
<dbReference type="PROSITE" id="PS50054">
    <property type="entry name" value="TYR_PHOSPHATASE_DUAL"/>
    <property type="match status" value="1"/>
</dbReference>
<dbReference type="InterPro" id="IPR016130">
    <property type="entry name" value="Tyr_Pase_AS"/>
</dbReference>
<dbReference type="PROSITE" id="PS00383">
    <property type="entry name" value="TYR_PHOSPHATASE_1"/>
    <property type="match status" value="1"/>
</dbReference>
<dbReference type="GO" id="GO:0004722">
    <property type="term" value="F:protein serine/threonine phosphatase activity"/>
    <property type="evidence" value="ECO:0007669"/>
    <property type="project" value="UniProtKB-EC"/>
</dbReference>
<dbReference type="GO" id="GO:0043409">
    <property type="term" value="P:negative regulation of MAPK cascade"/>
    <property type="evidence" value="ECO:0007669"/>
    <property type="project" value="TreeGrafter"/>
</dbReference>
<dbReference type="PRINTS" id="PR01908">
    <property type="entry name" value="ADSPHPHTASE"/>
</dbReference>
<accession>A0A1B6H0H2</accession>
<dbReference type="AlphaFoldDB" id="A0A1B6H0H2"/>
<organism evidence="10">
    <name type="scientific">Cuerna arida</name>
    <dbReference type="NCBI Taxonomy" id="1464854"/>
    <lineage>
        <taxon>Eukaryota</taxon>
        <taxon>Metazoa</taxon>
        <taxon>Ecdysozoa</taxon>
        <taxon>Arthropoda</taxon>
        <taxon>Hexapoda</taxon>
        <taxon>Insecta</taxon>
        <taxon>Pterygota</taxon>
        <taxon>Neoptera</taxon>
        <taxon>Paraneoptera</taxon>
        <taxon>Hemiptera</taxon>
        <taxon>Auchenorrhyncha</taxon>
        <taxon>Membracoidea</taxon>
        <taxon>Cicadellidae</taxon>
        <taxon>Cicadellinae</taxon>
        <taxon>Proconiini</taxon>
        <taxon>Cuerna</taxon>
    </lineage>
</organism>
<evidence type="ECO:0000256" key="5">
    <source>
        <dbReference type="ARBA" id="ARBA00048336"/>
    </source>
</evidence>
<name>A0A1B6H0H2_9HEMI</name>
<evidence type="ECO:0000313" key="10">
    <source>
        <dbReference type="EMBL" id="JAS68151.1"/>
    </source>
</evidence>
<evidence type="ECO:0000259" key="9">
    <source>
        <dbReference type="PROSITE" id="PS50056"/>
    </source>
</evidence>
<comment type="catalytic activity">
    <reaction evidence="5 7">
        <text>O-phospho-L-threonyl-[protein] + H2O = L-threonyl-[protein] + phosphate</text>
        <dbReference type="Rhea" id="RHEA:47004"/>
        <dbReference type="Rhea" id="RHEA-COMP:11060"/>
        <dbReference type="Rhea" id="RHEA-COMP:11605"/>
        <dbReference type="ChEBI" id="CHEBI:15377"/>
        <dbReference type="ChEBI" id="CHEBI:30013"/>
        <dbReference type="ChEBI" id="CHEBI:43474"/>
        <dbReference type="ChEBI" id="CHEBI:61977"/>
        <dbReference type="EC" id="3.1.3.16"/>
    </reaction>
</comment>
<dbReference type="SUPFAM" id="SSF52799">
    <property type="entry name" value="(Phosphotyrosine protein) phosphatases II"/>
    <property type="match status" value="1"/>
</dbReference>
<comment type="similarity">
    <text evidence="1 7">Belongs to the protein-tyrosine phosphatase family. Non-receptor class dual specificity subfamily.</text>
</comment>
<evidence type="ECO:0000256" key="2">
    <source>
        <dbReference type="ARBA" id="ARBA00022801"/>
    </source>
</evidence>
<dbReference type="GO" id="GO:0005737">
    <property type="term" value="C:cytoplasm"/>
    <property type="evidence" value="ECO:0007669"/>
    <property type="project" value="TreeGrafter"/>
</dbReference>
<gene>
    <name evidence="10" type="ORF">g.41015</name>
</gene>
<dbReference type="PROSITE" id="PS50056">
    <property type="entry name" value="TYR_PHOSPHATASE_2"/>
    <property type="match status" value="1"/>
</dbReference>
<comment type="catalytic activity">
    <reaction evidence="7">
        <text>O-phospho-L-tyrosyl-[protein] + H2O = L-tyrosyl-[protein] + phosphate</text>
        <dbReference type="Rhea" id="RHEA:10684"/>
        <dbReference type="Rhea" id="RHEA-COMP:10136"/>
        <dbReference type="Rhea" id="RHEA-COMP:20101"/>
        <dbReference type="ChEBI" id="CHEBI:15377"/>
        <dbReference type="ChEBI" id="CHEBI:43474"/>
        <dbReference type="ChEBI" id="CHEBI:46858"/>
        <dbReference type="ChEBI" id="CHEBI:61978"/>
        <dbReference type="EC" id="3.1.3.48"/>
    </reaction>
</comment>
<dbReference type="EC" id="3.1.3.48" evidence="7"/>
<dbReference type="PRINTS" id="PR01909">
    <property type="entry name" value="ADSPHPHTASEA"/>
</dbReference>
<dbReference type="PANTHER" id="PTHR45682">
    <property type="entry name" value="AGAP008228-PA"/>
    <property type="match status" value="1"/>
</dbReference>